<evidence type="ECO:0008006" key="9">
    <source>
        <dbReference type="Google" id="ProtNLM"/>
    </source>
</evidence>
<evidence type="ECO:0000313" key="7">
    <source>
        <dbReference type="Proteomes" id="UP000306855"/>
    </source>
</evidence>
<dbReference type="EMBL" id="QZFR01000049">
    <property type="protein sequence ID" value="RXV70832.1"/>
    <property type="molecule type" value="Genomic_DNA"/>
</dbReference>
<gene>
    <name evidence="4" type="ORF">D6C19_07100</name>
    <name evidence="5" type="ORF">E5340_07595</name>
    <name evidence="3" type="ORF">FEE40_10155</name>
</gene>
<dbReference type="AlphaFoldDB" id="A0A4Q2AKV6"/>
<proteinExistence type="predicted"/>
<dbReference type="Proteomes" id="UP000306855">
    <property type="component" value="Unassembled WGS sequence"/>
</dbReference>
<reference evidence="3 8" key="2">
    <citation type="journal article" date="2019" name="Nat. Med.">
        <title>Preventing dysbiosis of the neonatal mouse intestinal microbiome protects against late-onset sepsis.</title>
        <authorList>
            <person name="Singer J.R."/>
            <person name="Blosser E.G."/>
            <person name="Zindl C.L."/>
            <person name="Silberger D.J."/>
            <person name="Conlan S."/>
            <person name="Laufer V.A."/>
            <person name="DiToro D."/>
            <person name="Deming C."/>
            <person name="Kumar R."/>
            <person name="Morrow C.D."/>
            <person name="Segre J.A."/>
            <person name="Gray M.J."/>
            <person name="Randolph D.A."/>
            <person name="Weaver C.T."/>
        </authorList>
    </citation>
    <scope>NUCLEOTIDE SEQUENCE [LARGE SCALE GENOMIC DNA]</scope>
    <source>
        <strain evidence="3 8">V10</strain>
    </source>
</reference>
<evidence type="ECO:0000256" key="2">
    <source>
        <dbReference type="SAM" id="SignalP"/>
    </source>
</evidence>
<evidence type="ECO:0000313" key="3">
    <source>
        <dbReference type="EMBL" id="QIA90486.1"/>
    </source>
</evidence>
<reference evidence="4 6" key="1">
    <citation type="submission" date="2018-09" db="EMBL/GenBank/DDBJ databases">
        <title>Murine metabolic-syndrome-specific gut microbial biobank.</title>
        <authorList>
            <person name="Liu C."/>
        </authorList>
    </citation>
    <scope>NUCLEOTIDE SEQUENCE [LARGE SCALE GENOMIC DNA]</scope>
    <source>
        <strain evidence="4 6">C-30</strain>
    </source>
</reference>
<organism evidence="4 6">
    <name type="scientific">Ligilactobacillus murinus</name>
    <dbReference type="NCBI Taxonomy" id="1622"/>
    <lineage>
        <taxon>Bacteria</taxon>
        <taxon>Bacillati</taxon>
        <taxon>Bacillota</taxon>
        <taxon>Bacilli</taxon>
        <taxon>Lactobacillales</taxon>
        <taxon>Lactobacillaceae</taxon>
        <taxon>Ligilactobacillus</taxon>
    </lineage>
</organism>
<evidence type="ECO:0000313" key="6">
    <source>
        <dbReference type="Proteomes" id="UP000289316"/>
    </source>
</evidence>
<accession>A0A4Q2AKV6</accession>
<dbReference type="OrthoDB" id="2297085at2"/>
<dbReference type="Proteomes" id="UP000463931">
    <property type="component" value="Chromosome"/>
</dbReference>
<dbReference type="Proteomes" id="UP000289316">
    <property type="component" value="Unassembled WGS sequence"/>
</dbReference>
<reference evidence="5 7" key="3">
    <citation type="submission" date="2019-04" db="EMBL/GenBank/DDBJ databases">
        <title>Microbes associate with the intestines of laboratory mice.</title>
        <authorList>
            <person name="Navarre W."/>
            <person name="Wong E."/>
            <person name="Huang K."/>
            <person name="Tropini C."/>
            <person name="Ng K."/>
            <person name="Yu B."/>
        </authorList>
    </citation>
    <scope>NUCLEOTIDE SEQUENCE [LARGE SCALE GENOMIC DNA]</scope>
    <source>
        <strain evidence="5 7">NM26_J9</strain>
    </source>
</reference>
<evidence type="ECO:0000313" key="4">
    <source>
        <dbReference type="EMBL" id="RXV70832.1"/>
    </source>
</evidence>
<keyword evidence="2" id="KW-0732">Signal</keyword>
<dbReference type="EMBL" id="SRYK01000039">
    <property type="protein sequence ID" value="TGY54554.1"/>
    <property type="molecule type" value="Genomic_DNA"/>
</dbReference>
<feature type="chain" id="PRO_5042373904" description="DUF5067 domain-containing protein" evidence="2">
    <location>
        <begin position="25"/>
        <end position="226"/>
    </location>
</feature>
<evidence type="ECO:0000313" key="8">
    <source>
        <dbReference type="Proteomes" id="UP000463931"/>
    </source>
</evidence>
<sequence>MNKGIKITALVLLSALTLAGCSNSVDNSDKSASSSSVKVKKNSSSRDNKKVTSGELLKVGQWHNDPAAGKVTLERIVSPTNAEINYGSMNFKIKSIKLLKYEPKTSEQKENIATAFNTLDVSSSAYVVQVIYTLDNTSDSELQFNGIKSLVTNYGQQLSMNSGLIDDGVGSAIAAHAHKDEHAQALIKSDDVSKLNQLTFNLDSISRTDTYETVAEAPESLTIDFK</sequence>
<feature type="compositionally biased region" description="Low complexity" evidence="1">
    <location>
        <begin position="25"/>
        <end position="37"/>
    </location>
</feature>
<evidence type="ECO:0000313" key="5">
    <source>
        <dbReference type="EMBL" id="TGY54554.1"/>
    </source>
</evidence>
<evidence type="ECO:0000256" key="1">
    <source>
        <dbReference type="SAM" id="MobiDB-lite"/>
    </source>
</evidence>
<dbReference type="RefSeq" id="WP_004047975.1">
    <property type="nucleotide sequence ID" value="NZ_AP025728.1"/>
</dbReference>
<name>A0A4Q2AKV6_9LACO</name>
<protein>
    <recommendedName>
        <fullName evidence="9">DUF5067 domain-containing protein</fullName>
    </recommendedName>
</protein>
<dbReference type="EMBL" id="CP040852">
    <property type="protein sequence ID" value="QIA90486.1"/>
    <property type="molecule type" value="Genomic_DNA"/>
</dbReference>
<dbReference type="PROSITE" id="PS51257">
    <property type="entry name" value="PROKAR_LIPOPROTEIN"/>
    <property type="match status" value="1"/>
</dbReference>
<feature type="region of interest" description="Disordered" evidence="1">
    <location>
        <begin position="25"/>
        <end position="50"/>
    </location>
</feature>
<feature type="signal peptide" evidence="2">
    <location>
        <begin position="1"/>
        <end position="24"/>
    </location>
</feature>